<dbReference type="AlphaFoldDB" id="A0A699LAS1"/>
<reference evidence="1" key="1">
    <citation type="journal article" date="2019" name="Sci. Rep.">
        <title>Draft genome of Tanacetum cinerariifolium, the natural source of mosquito coil.</title>
        <authorList>
            <person name="Yamashiro T."/>
            <person name="Shiraishi A."/>
            <person name="Satake H."/>
            <person name="Nakayama K."/>
        </authorList>
    </citation>
    <scope>NUCLEOTIDE SEQUENCE</scope>
</reference>
<organism evidence="1">
    <name type="scientific">Tanacetum cinerariifolium</name>
    <name type="common">Dalmatian daisy</name>
    <name type="synonym">Chrysanthemum cinerariifolium</name>
    <dbReference type="NCBI Taxonomy" id="118510"/>
    <lineage>
        <taxon>Eukaryota</taxon>
        <taxon>Viridiplantae</taxon>
        <taxon>Streptophyta</taxon>
        <taxon>Embryophyta</taxon>
        <taxon>Tracheophyta</taxon>
        <taxon>Spermatophyta</taxon>
        <taxon>Magnoliopsida</taxon>
        <taxon>eudicotyledons</taxon>
        <taxon>Gunneridae</taxon>
        <taxon>Pentapetalae</taxon>
        <taxon>asterids</taxon>
        <taxon>campanulids</taxon>
        <taxon>Asterales</taxon>
        <taxon>Asteraceae</taxon>
        <taxon>Asteroideae</taxon>
        <taxon>Anthemideae</taxon>
        <taxon>Anthemidinae</taxon>
        <taxon>Tanacetum</taxon>
    </lineage>
</organism>
<gene>
    <name evidence="1" type="ORF">Tci_698169</name>
</gene>
<protein>
    <submittedName>
        <fullName evidence="1">Uncharacterized protein</fullName>
    </submittedName>
</protein>
<accession>A0A699LAS1</accession>
<evidence type="ECO:0000313" key="1">
    <source>
        <dbReference type="EMBL" id="GFB26198.1"/>
    </source>
</evidence>
<proteinExistence type="predicted"/>
<feature type="non-terminal residue" evidence="1">
    <location>
        <position position="48"/>
    </location>
</feature>
<comment type="caution">
    <text evidence="1">The sequence shown here is derived from an EMBL/GenBank/DDBJ whole genome shotgun (WGS) entry which is preliminary data.</text>
</comment>
<name>A0A699LAS1_TANCI</name>
<dbReference type="EMBL" id="BKCJ010587893">
    <property type="protein sequence ID" value="GFB26198.1"/>
    <property type="molecule type" value="Genomic_DNA"/>
</dbReference>
<sequence>MAAPANPVSTEEILEDPIDIRVDIIHPKPVDAVGFSAVTVVRTLPDTR</sequence>